<evidence type="ECO:0000256" key="1">
    <source>
        <dbReference type="SAM" id="MobiDB-lite"/>
    </source>
</evidence>
<name>A0ABS0D2A7_9NOCA</name>
<feature type="transmembrane region" description="Helical" evidence="2">
    <location>
        <begin position="83"/>
        <end position="103"/>
    </location>
</feature>
<protein>
    <recommendedName>
        <fullName evidence="5">DUF2637 domain-containing protein</fullName>
    </recommendedName>
</protein>
<sequence length="317" mass="34409">MLHRRATWSSLRLRAVIVVGLVWSAVNVGRNLVPEGGPTGVSWWLLWLLSFGIEAMISVPILEVMAQAATAARLGVTVERRKILLFEACLLTATVGLNTGPHLAEGNFGRAVEYAVAPVMVVVLMRLHAWVAARYARLISMVSQTNGPDHVSDLAGHAVGGARGADPNLPALDVDDRLTSVVAQTIAPSAEATGLAAATDEPERSSVAQPHQHRPIPQQQAHLPERVLVDVSEPDQCRRIARELVRSRLTQKPEGEIEEHLRLAERGVNRYAIATELRQITRGKWPRSTVDRIVTRAESMGFQSGSRQGVGPSINSA</sequence>
<dbReference type="EMBL" id="JADLQX010000079">
    <property type="protein sequence ID" value="MBF6302929.1"/>
    <property type="molecule type" value="Genomic_DNA"/>
</dbReference>
<keyword evidence="2" id="KW-0812">Transmembrane</keyword>
<evidence type="ECO:0000313" key="4">
    <source>
        <dbReference type="Proteomes" id="UP000702209"/>
    </source>
</evidence>
<dbReference type="RefSeq" id="WP_195134109.1">
    <property type="nucleotide sequence ID" value="NZ_JADLQX010000079.1"/>
</dbReference>
<organism evidence="3 4">
    <name type="scientific">Nocardia amamiensis</name>
    <dbReference type="NCBI Taxonomy" id="404578"/>
    <lineage>
        <taxon>Bacteria</taxon>
        <taxon>Bacillati</taxon>
        <taxon>Actinomycetota</taxon>
        <taxon>Actinomycetes</taxon>
        <taxon>Mycobacteriales</taxon>
        <taxon>Nocardiaceae</taxon>
        <taxon>Nocardia</taxon>
    </lineage>
</organism>
<feature type="transmembrane region" description="Helical" evidence="2">
    <location>
        <begin position="115"/>
        <end position="133"/>
    </location>
</feature>
<proteinExistence type="predicted"/>
<keyword evidence="2" id="KW-0472">Membrane</keyword>
<evidence type="ECO:0000256" key="2">
    <source>
        <dbReference type="SAM" id="Phobius"/>
    </source>
</evidence>
<reference evidence="3 4" key="1">
    <citation type="submission" date="2020-10" db="EMBL/GenBank/DDBJ databases">
        <title>Identification of Nocardia species via Next-generation sequencing and recognition of intraspecies genetic diversity.</title>
        <authorList>
            <person name="Li P."/>
            <person name="Li P."/>
            <person name="Lu B."/>
        </authorList>
    </citation>
    <scope>NUCLEOTIDE SEQUENCE [LARGE SCALE GENOMIC DNA]</scope>
    <source>
        <strain evidence="3 4">BJ06-0157</strain>
    </source>
</reference>
<feature type="region of interest" description="Disordered" evidence="1">
    <location>
        <begin position="191"/>
        <end position="222"/>
    </location>
</feature>
<evidence type="ECO:0008006" key="5">
    <source>
        <dbReference type="Google" id="ProtNLM"/>
    </source>
</evidence>
<feature type="transmembrane region" description="Helical" evidence="2">
    <location>
        <begin position="41"/>
        <end position="62"/>
    </location>
</feature>
<dbReference type="Proteomes" id="UP000702209">
    <property type="component" value="Unassembled WGS sequence"/>
</dbReference>
<keyword evidence="4" id="KW-1185">Reference proteome</keyword>
<comment type="caution">
    <text evidence="3">The sequence shown here is derived from an EMBL/GenBank/DDBJ whole genome shotgun (WGS) entry which is preliminary data.</text>
</comment>
<accession>A0ABS0D2A7</accession>
<keyword evidence="2" id="KW-1133">Transmembrane helix</keyword>
<evidence type="ECO:0000313" key="3">
    <source>
        <dbReference type="EMBL" id="MBF6302929.1"/>
    </source>
</evidence>
<gene>
    <name evidence="3" type="ORF">IU459_36240</name>
</gene>
<feature type="transmembrane region" description="Helical" evidence="2">
    <location>
        <begin position="12"/>
        <end position="29"/>
    </location>
</feature>